<sequence>MLTTVAPVIPGHDAFEPVATLFDDYRAHYGQPPSAARTRGWLHDQVVQRRLAVAAAVRGAQVCGFVTTAITPASLLLGAAWSIRDLYVDPHHRRSGIAKALLQHVVDEARAAGALRVSLQTEVDNTAARTLYAEVGFRPVSGLELLNLTLAPNRPESDISAD</sequence>
<dbReference type="Proteomes" id="UP001303001">
    <property type="component" value="Chromosome"/>
</dbReference>
<dbReference type="PANTHER" id="PTHR43877">
    <property type="entry name" value="AMINOALKYLPHOSPHONATE N-ACETYLTRANSFERASE-RELATED-RELATED"/>
    <property type="match status" value="1"/>
</dbReference>
<dbReference type="PROSITE" id="PS51186">
    <property type="entry name" value="GNAT"/>
    <property type="match status" value="1"/>
</dbReference>
<dbReference type="SUPFAM" id="SSF55729">
    <property type="entry name" value="Acyl-CoA N-acyltransferases (Nat)"/>
    <property type="match status" value="1"/>
</dbReference>
<keyword evidence="2" id="KW-0012">Acyltransferase</keyword>
<dbReference type="InterPro" id="IPR050832">
    <property type="entry name" value="Bact_Acetyltransf"/>
</dbReference>
<evidence type="ECO:0000256" key="1">
    <source>
        <dbReference type="ARBA" id="ARBA00022679"/>
    </source>
</evidence>
<dbReference type="EMBL" id="CP134876">
    <property type="protein sequence ID" value="WNM39468.1"/>
    <property type="molecule type" value="Genomic_DNA"/>
</dbReference>
<accession>A0ABY9ZW41</accession>
<keyword evidence="5" id="KW-1185">Reference proteome</keyword>
<protein>
    <submittedName>
        <fullName evidence="4">GNAT family N-acetyltransferase</fullName>
    </submittedName>
</protein>
<dbReference type="Pfam" id="PF00583">
    <property type="entry name" value="Acetyltransf_1"/>
    <property type="match status" value="1"/>
</dbReference>
<keyword evidence="1" id="KW-0808">Transferase</keyword>
<dbReference type="RefSeq" id="WP_313721400.1">
    <property type="nucleotide sequence ID" value="NZ_CP134876.1"/>
</dbReference>
<name>A0ABY9ZW41_9ACTN</name>
<dbReference type="Gene3D" id="3.40.630.30">
    <property type="match status" value="1"/>
</dbReference>
<dbReference type="InterPro" id="IPR016181">
    <property type="entry name" value="Acyl_CoA_acyltransferase"/>
</dbReference>
<dbReference type="CDD" id="cd04301">
    <property type="entry name" value="NAT_SF"/>
    <property type="match status" value="1"/>
</dbReference>
<dbReference type="InterPro" id="IPR000182">
    <property type="entry name" value="GNAT_dom"/>
</dbReference>
<evidence type="ECO:0000313" key="5">
    <source>
        <dbReference type="Proteomes" id="UP001303001"/>
    </source>
</evidence>
<gene>
    <name evidence="4" type="ORF">RMN56_30900</name>
</gene>
<proteinExistence type="predicted"/>
<organism evidence="4 5">
    <name type="scientific">Micromonospora halotolerans</name>
    <dbReference type="NCBI Taxonomy" id="709879"/>
    <lineage>
        <taxon>Bacteria</taxon>
        <taxon>Bacillati</taxon>
        <taxon>Actinomycetota</taxon>
        <taxon>Actinomycetes</taxon>
        <taxon>Micromonosporales</taxon>
        <taxon>Micromonosporaceae</taxon>
        <taxon>Micromonospora</taxon>
    </lineage>
</organism>
<evidence type="ECO:0000259" key="3">
    <source>
        <dbReference type="PROSITE" id="PS51186"/>
    </source>
</evidence>
<feature type="domain" description="N-acetyltransferase" evidence="3">
    <location>
        <begin position="3"/>
        <end position="155"/>
    </location>
</feature>
<evidence type="ECO:0000256" key="2">
    <source>
        <dbReference type="ARBA" id="ARBA00023315"/>
    </source>
</evidence>
<dbReference type="PANTHER" id="PTHR43877:SF2">
    <property type="entry name" value="AMINOALKYLPHOSPHONATE N-ACETYLTRANSFERASE-RELATED"/>
    <property type="match status" value="1"/>
</dbReference>
<evidence type="ECO:0000313" key="4">
    <source>
        <dbReference type="EMBL" id="WNM39468.1"/>
    </source>
</evidence>
<reference evidence="4 5" key="1">
    <citation type="submission" date="2023-09" db="EMBL/GenBank/DDBJ databases">
        <title>Micromonospora halotolerans DSM 45598 genome sequence.</title>
        <authorList>
            <person name="Mo P."/>
        </authorList>
    </citation>
    <scope>NUCLEOTIDE SEQUENCE [LARGE SCALE GENOMIC DNA]</scope>
    <source>
        <strain evidence="4 5">DSM 45598</strain>
    </source>
</reference>